<keyword evidence="5" id="KW-1185">Reference proteome</keyword>
<comment type="caution">
    <text evidence="4">The sequence shown here is derived from an EMBL/GenBank/DDBJ whole genome shotgun (WGS) entry which is preliminary data.</text>
</comment>
<dbReference type="EMBL" id="MU555215">
    <property type="protein sequence ID" value="KAI5615273.1"/>
    <property type="molecule type" value="Genomic_DNA"/>
</dbReference>
<name>A0AAD5AF24_SILAS</name>
<dbReference type="SUPFAM" id="SSF54452">
    <property type="entry name" value="MHC antigen-recognition domain"/>
    <property type="match status" value="1"/>
</dbReference>
<reference evidence="4" key="1">
    <citation type="submission" date="2018-07" db="EMBL/GenBank/DDBJ databases">
        <title>Comparative genomics of catfishes provides insights into carnivory and benthic adaptation.</title>
        <authorList>
            <person name="Zhang Y."/>
            <person name="Wang D."/>
            <person name="Peng Z."/>
            <person name="Zheng S."/>
            <person name="Shao F."/>
            <person name="Tao W."/>
        </authorList>
    </citation>
    <scope>NUCLEOTIDE SEQUENCE</scope>
    <source>
        <strain evidence="4">Chongqing</strain>
    </source>
</reference>
<dbReference type="GO" id="GO:0006955">
    <property type="term" value="P:immune response"/>
    <property type="evidence" value="ECO:0007669"/>
    <property type="project" value="TreeGrafter"/>
</dbReference>
<accession>A0AAD5AF24</accession>
<comment type="similarity">
    <text evidence="2">Belongs to the MHC class I family.</text>
</comment>
<dbReference type="InterPro" id="IPR050208">
    <property type="entry name" value="MHC_class-I_related"/>
</dbReference>
<protein>
    <submittedName>
        <fullName evidence="4">Major histocompatibility complex class I UXA2</fullName>
    </submittedName>
</protein>
<evidence type="ECO:0000256" key="1">
    <source>
        <dbReference type="ARBA" id="ARBA00023180"/>
    </source>
</evidence>
<keyword evidence="1" id="KW-0325">Glycoprotein</keyword>
<dbReference type="InterPro" id="IPR037055">
    <property type="entry name" value="MHC_I-like_Ag-recog_sf"/>
</dbReference>
<feature type="non-terminal residue" evidence="4">
    <location>
        <position position="1"/>
    </location>
</feature>
<evidence type="ECO:0000259" key="3">
    <source>
        <dbReference type="Pfam" id="PF00129"/>
    </source>
</evidence>
<dbReference type="AlphaFoldDB" id="A0AAD5AF24"/>
<dbReference type="GO" id="GO:0005615">
    <property type="term" value="C:extracellular space"/>
    <property type="evidence" value="ECO:0007669"/>
    <property type="project" value="TreeGrafter"/>
</dbReference>
<dbReference type="Pfam" id="PF00129">
    <property type="entry name" value="MHC_I"/>
    <property type="match status" value="1"/>
</dbReference>
<dbReference type="GO" id="GO:0009897">
    <property type="term" value="C:external side of plasma membrane"/>
    <property type="evidence" value="ECO:0007669"/>
    <property type="project" value="TreeGrafter"/>
</dbReference>
<feature type="non-terminal residue" evidence="4">
    <location>
        <position position="145"/>
    </location>
</feature>
<evidence type="ECO:0000313" key="4">
    <source>
        <dbReference type="EMBL" id="KAI5615273.1"/>
    </source>
</evidence>
<dbReference type="Gene3D" id="3.30.500.10">
    <property type="entry name" value="MHC class I-like antigen recognition-like"/>
    <property type="match status" value="1"/>
</dbReference>
<feature type="domain" description="MHC class I-like antigen recognition-like" evidence="3">
    <location>
        <begin position="7"/>
        <end position="141"/>
    </location>
</feature>
<dbReference type="InterPro" id="IPR011162">
    <property type="entry name" value="MHC_I/II-like_Ag-recog"/>
</dbReference>
<sequence length="145" mass="17182">YSSSDAEVILKTEWIKKIDGDVPDYWKSEKSRMSGDHLDLQHHLSRVEKLLHQSKGAPTLTRTYTCEIIDDIPTRRSLQILYDGEDFIRLNLSSETWTAVNHQAEQFLKAWEHAERNAKHWTNYLKSECIEWLKQYLTYRNSVNQ</sequence>
<dbReference type="InterPro" id="IPR001039">
    <property type="entry name" value="MHC_I_a_a1/a2"/>
</dbReference>
<gene>
    <name evidence="4" type="ORF">C0J50_8774</name>
</gene>
<organism evidence="4 5">
    <name type="scientific">Silurus asotus</name>
    <name type="common">Amur catfish</name>
    <name type="synonym">Parasilurus asotus</name>
    <dbReference type="NCBI Taxonomy" id="30991"/>
    <lineage>
        <taxon>Eukaryota</taxon>
        <taxon>Metazoa</taxon>
        <taxon>Chordata</taxon>
        <taxon>Craniata</taxon>
        <taxon>Vertebrata</taxon>
        <taxon>Euteleostomi</taxon>
        <taxon>Actinopterygii</taxon>
        <taxon>Neopterygii</taxon>
        <taxon>Teleostei</taxon>
        <taxon>Ostariophysi</taxon>
        <taxon>Siluriformes</taxon>
        <taxon>Siluridae</taxon>
        <taxon>Silurus</taxon>
    </lineage>
</organism>
<dbReference type="PRINTS" id="PR01638">
    <property type="entry name" value="MHCCLASSI"/>
</dbReference>
<dbReference type="Proteomes" id="UP001205998">
    <property type="component" value="Unassembled WGS sequence"/>
</dbReference>
<dbReference type="InterPro" id="IPR011161">
    <property type="entry name" value="MHC_I-like_Ag-recog"/>
</dbReference>
<dbReference type="PANTHER" id="PTHR16675:SF235">
    <property type="entry name" value="SHKT DOMAIN-CONTAINING PROTEIN"/>
    <property type="match status" value="1"/>
</dbReference>
<proteinExistence type="inferred from homology"/>
<dbReference type="PANTHER" id="PTHR16675">
    <property type="entry name" value="MHC CLASS I-RELATED"/>
    <property type="match status" value="1"/>
</dbReference>
<evidence type="ECO:0000256" key="2">
    <source>
        <dbReference type="RuleBase" id="RU004439"/>
    </source>
</evidence>
<evidence type="ECO:0000313" key="5">
    <source>
        <dbReference type="Proteomes" id="UP001205998"/>
    </source>
</evidence>